<evidence type="ECO:0000313" key="2">
    <source>
        <dbReference type="EMBL" id="MBA3926230.1"/>
    </source>
</evidence>
<dbReference type="InterPro" id="IPR022452">
    <property type="entry name" value="MqsA"/>
</dbReference>
<dbReference type="Proteomes" id="UP000548787">
    <property type="component" value="Unassembled WGS sequence"/>
</dbReference>
<reference evidence="2 3" key="1">
    <citation type="submission" date="2020-05" db="EMBL/GenBank/DDBJ databases">
        <authorList>
            <person name="Carlin C.R."/>
        </authorList>
    </citation>
    <scope>NUCLEOTIDE SEQUENCE [LARGE SCALE GENOMIC DNA]</scope>
    <source>
        <strain evidence="2 3">FSL W9-0585</strain>
    </source>
</reference>
<dbReference type="GO" id="GO:0003677">
    <property type="term" value="F:DNA binding"/>
    <property type="evidence" value="ECO:0007669"/>
    <property type="project" value="InterPro"/>
</dbReference>
<dbReference type="RefSeq" id="WP_181676420.1">
    <property type="nucleotide sequence ID" value="NZ_JABJVM010000006.1"/>
</dbReference>
<keyword evidence="3" id="KW-1185">Reference proteome</keyword>
<dbReference type="InterPro" id="IPR010982">
    <property type="entry name" value="Lambda_DNA-bd_dom_sf"/>
</dbReference>
<comment type="caution">
    <text evidence="2">The sequence shown here is derived from an EMBL/GenBank/DDBJ whole genome shotgun (WGS) entry which is preliminary data.</text>
</comment>
<gene>
    <name evidence="2" type="ORF">HPK16_07740</name>
</gene>
<evidence type="ECO:0000259" key="1">
    <source>
        <dbReference type="PROSITE" id="PS50943"/>
    </source>
</evidence>
<dbReference type="SUPFAM" id="SSF47413">
    <property type="entry name" value="lambda repressor-like DNA-binding domains"/>
    <property type="match status" value="1"/>
</dbReference>
<dbReference type="EMBL" id="JABJVM010000006">
    <property type="protein sequence ID" value="MBA3926230.1"/>
    <property type="molecule type" value="Genomic_DNA"/>
</dbReference>
<reference evidence="2 3" key="2">
    <citation type="submission" date="2020-08" db="EMBL/GenBank/DDBJ databases">
        <title>Listeria ohnekaius sp. nov. and Listeria portnoyii sp. nov. isolated from non-agricultural and natural environments.</title>
        <authorList>
            <person name="Weller D."/>
            <person name="Belias A.M."/>
            <person name="Liao J."/>
            <person name="Guo S."/>
            <person name="Orsi R.H."/>
            <person name="Wiedmann M."/>
        </authorList>
    </citation>
    <scope>NUCLEOTIDE SEQUENCE [LARGE SCALE GENOMIC DNA]</scope>
    <source>
        <strain evidence="2 3">FSL W9-0585</strain>
    </source>
</reference>
<dbReference type="CDD" id="cd00093">
    <property type="entry name" value="HTH_XRE"/>
    <property type="match status" value="1"/>
</dbReference>
<dbReference type="NCBIfam" id="TIGR03830">
    <property type="entry name" value="CxxCG_CxxCG_HTH"/>
    <property type="match status" value="1"/>
</dbReference>
<sequence>MRKTFCMNCYEETKHDEEFITEIVTVRDLDLEVEHRYLKCSVCEGLVEDPANLDYNYIVDFKAYRAAKGLLQPDEIKMIRDMYSMSQREFADVLGISHATLCRYEGGAIQTDHHNSTFVLATIPKAFHKLVYRKFQATGNAKYEKMLENIASIDGEKISQSDYKPETLELEKVREQILGYTNKTQTISSYVAKLSSGKHVTIHEKRGNSSVSNFKGESPWKI</sequence>
<proteinExistence type="predicted"/>
<dbReference type="AlphaFoldDB" id="A0A7W1T684"/>
<dbReference type="PROSITE" id="PS50943">
    <property type="entry name" value="HTH_CROC1"/>
    <property type="match status" value="1"/>
</dbReference>
<dbReference type="Gene3D" id="1.10.260.40">
    <property type="entry name" value="lambda repressor-like DNA-binding domains"/>
    <property type="match status" value="1"/>
</dbReference>
<name>A0A7W1T684_9LIST</name>
<protein>
    <recommendedName>
        <fullName evidence="1">HTH cro/C1-type domain-containing protein</fullName>
    </recommendedName>
</protein>
<organism evidence="2 3">
    <name type="scientific">Listeria rustica</name>
    <dbReference type="NCBI Taxonomy" id="2713503"/>
    <lineage>
        <taxon>Bacteria</taxon>
        <taxon>Bacillati</taxon>
        <taxon>Bacillota</taxon>
        <taxon>Bacilli</taxon>
        <taxon>Bacillales</taxon>
        <taxon>Listeriaceae</taxon>
        <taxon>Listeria</taxon>
    </lineage>
</organism>
<accession>A0A7W1T684</accession>
<feature type="domain" description="HTH cro/C1-type" evidence="1">
    <location>
        <begin position="76"/>
        <end position="107"/>
    </location>
</feature>
<evidence type="ECO:0000313" key="3">
    <source>
        <dbReference type="Proteomes" id="UP000548787"/>
    </source>
</evidence>
<dbReference type="InterPro" id="IPR001387">
    <property type="entry name" value="Cro/C1-type_HTH"/>
</dbReference>